<dbReference type="EMBL" id="JAACJS010000015">
    <property type="protein sequence ID" value="NCI51361.1"/>
    <property type="molecule type" value="Genomic_DNA"/>
</dbReference>
<evidence type="ECO:0000256" key="3">
    <source>
        <dbReference type="ARBA" id="ARBA00023125"/>
    </source>
</evidence>
<evidence type="ECO:0000256" key="1">
    <source>
        <dbReference type="ARBA" id="ARBA00010923"/>
    </source>
</evidence>
<dbReference type="CDD" id="cd17521">
    <property type="entry name" value="RMtype1_S_Sau13435ORF2165P_TRD2-CR2_like"/>
    <property type="match status" value="1"/>
</dbReference>
<proteinExistence type="inferred from homology"/>
<keyword evidence="5" id="KW-0255">Endonuclease</keyword>
<evidence type="ECO:0000256" key="2">
    <source>
        <dbReference type="ARBA" id="ARBA00022747"/>
    </source>
</evidence>
<sequence length="370" mass="42819">MNASAIKYDGTNKYIRITDIDEQSSRYLASDPVSPDGELNDKYLVKESDILFARTGASVGKSYLYNCSDGRLYFAGFLIRARIAKEYNAHFIFAQTQNQHYNRWVKLMSMRSGQPGLNSQEYASCKISLTSRKEQDKIASFLALLDRKIDTQSKIIERTESSIKSIVDRLLNRAARFKSDNGSQFPKWTKKKVGIVLKKFEKKATTNNQYPVLTSARTGIYFQKDYFDGNDVASKDTTGYNIVPRGYFTYRHMSDDTIFKFNINTICDYGIVSTLYPVFTTIGVNDIFLRTYLNECADFKNYALMQKQGGSRTYMYFNKLTQLELLFPSLSEQNRIADFIVWGEKKIEIENQILLNYKKQKKYLLDKMFI</sequence>
<evidence type="ECO:0000313" key="6">
    <source>
        <dbReference type="Proteomes" id="UP000753802"/>
    </source>
</evidence>
<protein>
    <submittedName>
        <fullName evidence="5">Restriction endonuclease subunit S</fullName>
    </submittedName>
</protein>
<keyword evidence="6" id="KW-1185">Reference proteome</keyword>
<dbReference type="PANTHER" id="PTHR30408">
    <property type="entry name" value="TYPE-1 RESTRICTION ENZYME ECOKI SPECIFICITY PROTEIN"/>
    <property type="match status" value="1"/>
</dbReference>
<name>A0ABW9ZW37_9BACT</name>
<dbReference type="GO" id="GO:0004519">
    <property type="term" value="F:endonuclease activity"/>
    <property type="evidence" value="ECO:0007669"/>
    <property type="project" value="UniProtKB-KW"/>
</dbReference>
<dbReference type="Pfam" id="PF01420">
    <property type="entry name" value="Methylase_S"/>
    <property type="match status" value="1"/>
</dbReference>
<accession>A0ABW9ZW37</accession>
<reference evidence="5 6" key="1">
    <citation type="submission" date="2020-01" db="EMBL/GenBank/DDBJ databases">
        <title>Genome analysis.</title>
        <authorList>
            <person name="Wu S."/>
            <person name="Wang G."/>
        </authorList>
    </citation>
    <scope>NUCLEOTIDE SEQUENCE [LARGE SCALE GENOMIC DNA]</scope>
    <source>
        <strain evidence="5 6">SYL130</strain>
    </source>
</reference>
<feature type="domain" description="Type I restriction modification DNA specificity" evidence="4">
    <location>
        <begin position="6"/>
        <end position="158"/>
    </location>
</feature>
<comment type="similarity">
    <text evidence="1">Belongs to the type-I restriction system S methylase family.</text>
</comment>
<dbReference type="SUPFAM" id="SSF116734">
    <property type="entry name" value="DNA methylase specificity domain"/>
    <property type="match status" value="2"/>
</dbReference>
<evidence type="ECO:0000313" key="5">
    <source>
        <dbReference type="EMBL" id="NCI51361.1"/>
    </source>
</evidence>
<keyword evidence="3" id="KW-0238">DNA-binding</keyword>
<keyword evidence="5" id="KW-0540">Nuclease</keyword>
<keyword evidence="5" id="KW-0378">Hydrolase</keyword>
<organism evidence="5 6">
    <name type="scientific">Sediminibacterium roseum</name>
    <dbReference type="NCBI Taxonomy" id="1978412"/>
    <lineage>
        <taxon>Bacteria</taxon>
        <taxon>Pseudomonadati</taxon>
        <taxon>Bacteroidota</taxon>
        <taxon>Chitinophagia</taxon>
        <taxon>Chitinophagales</taxon>
        <taxon>Chitinophagaceae</taxon>
        <taxon>Sediminibacterium</taxon>
    </lineage>
</organism>
<dbReference type="InterPro" id="IPR000055">
    <property type="entry name" value="Restrct_endonuc_typeI_TRD"/>
</dbReference>
<dbReference type="PANTHER" id="PTHR30408:SF13">
    <property type="entry name" value="TYPE I RESTRICTION ENZYME HINDI SPECIFICITY SUBUNIT"/>
    <property type="match status" value="1"/>
</dbReference>
<gene>
    <name evidence="5" type="ORF">GWC95_15640</name>
</gene>
<dbReference type="Gene3D" id="1.10.287.1120">
    <property type="entry name" value="Bipartite methylase S protein"/>
    <property type="match status" value="1"/>
</dbReference>
<dbReference type="InterPro" id="IPR044946">
    <property type="entry name" value="Restrct_endonuc_typeI_TRD_sf"/>
</dbReference>
<comment type="caution">
    <text evidence="5">The sequence shown here is derived from an EMBL/GenBank/DDBJ whole genome shotgun (WGS) entry which is preliminary data.</text>
</comment>
<dbReference type="InterPro" id="IPR052021">
    <property type="entry name" value="Type-I_RS_S_subunit"/>
</dbReference>
<keyword evidence="2" id="KW-0680">Restriction system</keyword>
<evidence type="ECO:0000259" key="4">
    <source>
        <dbReference type="Pfam" id="PF01420"/>
    </source>
</evidence>
<dbReference type="Gene3D" id="3.90.220.20">
    <property type="entry name" value="DNA methylase specificity domains"/>
    <property type="match status" value="2"/>
</dbReference>
<dbReference type="Proteomes" id="UP000753802">
    <property type="component" value="Unassembled WGS sequence"/>
</dbReference>